<dbReference type="GO" id="GO:0003677">
    <property type="term" value="F:DNA binding"/>
    <property type="evidence" value="ECO:0007669"/>
    <property type="project" value="InterPro"/>
</dbReference>
<sequence>MRHTHTTLLLSKGENVKVVSERLGHSSVAFTLKTYAHVLPGMQEGASWRAGQKPRERNISTRRKSLKRREKRPVGKRWAKSFLTASPNPASLDFPGGGNGTRTHDL</sequence>
<dbReference type="RefSeq" id="WP_152946375.1">
    <property type="nucleotide sequence ID" value="NZ_WHYR01000020.1"/>
</dbReference>
<proteinExistence type="predicted"/>
<evidence type="ECO:0000313" key="4">
    <source>
        <dbReference type="EMBL" id="MQL52358.1"/>
    </source>
</evidence>
<feature type="compositionally biased region" description="Basic residues" evidence="2">
    <location>
        <begin position="60"/>
        <end position="79"/>
    </location>
</feature>
<evidence type="ECO:0000256" key="2">
    <source>
        <dbReference type="SAM" id="MobiDB-lite"/>
    </source>
</evidence>
<feature type="region of interest" description="Disordered" evidence="2">
    <location>
        <begin position="45"/>
        <end position="106"/>
    </location>
</feature>
<dbReference type="GO" id="GO:0015074">
    <property type="term" value="P:DNA integration"/>
    <property type="evidence" value="ECO:0007669"/>
    <property type="project" value="InterPro"/>
</dbReference>
<accession>A0A6N7ITE3</accession>
<evidence type="ECO:0000259" key="3">
    <source>
        <dbReference type="PROSITE" id="PS51898"/>
    </source>
</evidence>
<dbReference type="InterPro" id="IPR002104">
    <property type="entry name" value="Integrase_catalytic"/>
</dbReference>
<dbReference type="EMBL" id="WHYR01000020">
    <property type="protein sequence ID" value="MQL52358.1"/>
    <property type="molecule type" value="Genomic_DNA"/>
</dbReference>
<evidence type="ECO:0000313" key="5">
    <source>
        <dbReference type="Proteomes" id="UP000441717"/>
    </source>
</evidence>
<dbReference type="OrthoDB" id="9769726at2"/>
<keyword evidence="1" id="KW-0233">DNA recombination</keyword>
<dbReference type="InterPro" id="IPR013762">
    <property type="entry name" value="Integrase-like_cat_sf"/>
</dbReference>
<dbReference type="GO" id="GO:0006310">
    <property type="term" value="P:DNA recombination"/>
    <property type="evidence" value="ECO:0007669"/>
    <property type="project" value="UniProtKB-KW"/>
</dbReference>
<dbReference type="SUPFAM" id="SSF56349">
    <property type="entry name" value="DNA breaking-rejoining enzymes"/>
    <property type="match status" value="1"/>
</dbReference>
<dbReference type="AlphaFoldDB" id="A0A6N7ITE3"/>
<keyword evidence="5" id="KW-1185">Reference proteome</keyword>
<dbReference type="PROSITE" id="PS51898">
    <property type="entry name" value="TYR_RECOMBINASE"/>
    <property type="match status" value="1"/>
</dbReference>
<name>A0A6N7ITE3_9FIRM</name>
<dbReference type="InterPro" id="IPR011010">
    <property type="entry name" value="DNA_brk_join_enz"/>
</dbReference>
<dbReference type="Proteomes" id="UP000441717">
    <property type="component" value="Unassembled WGS sequence"/>
</dbReference>
<organism evidence="4 5">
    <name type="scientific">Desulfofundulus thermobenzoicus</name>
    <dbReference type="NCBI Taxonomy" id="29376"/>
    <lineage>
        <taxon>Bacteria</taxon>
        <taxon>Bacillati</taxon>
        <taxon>Bacillota</taxon>
        <taxon>Clostridia</taxon>
        <taxon>Eubacteriales</taxon>
        <taxon>Peptococcaceae</taxon>
        <taxon>Desulfofundulus</taxon>
    </lineage>
</organism>
<dbReference type="Gene3D" id="1.10.443.10">
    <property type="entry name" value="Intergrase catalytic core"/>
    <property type="match status" value="1"/>
</dbReference>
<feature type="domain" description="Tyr recombinase" evidence="3">
    <location>
        <begin position="1"/>
        <end position="50"/>
    </location>
</feature>
<comment type="caution">
    <text evidence="4">The sequence shown here is derived from an EMBL/GenBank/DDBJ whole genome shotgun (WGS) entry which is preliminary data.</text>
</comment>
<evidence type="ECO:0000256" key="1">
    <source>
        <dbReference type="ARBA" id="ARBA00023172"/>
    </source>
</evidence>
<protein>
    <submittedName>
        <fullName evidence="4">Tyrosine-type recombinase/integrase</fullName>
    </submittedName>
</protein>
<gene>
    <name evidence="4" type="ORF">GFC01_08780</name>
</gene>
<reference evidence="4 5" key="1">
    <citation type="submission" date="2019-10" db="EMBL/GenBank/DDBJ databases">
        <title>Comparative genomics of sulfur disproportionating microorganisms.</title>
        <authorList>
            <person name="Ward L.M."/>
            <person name="Bertran E."/>
            <person name="Johnston D."/>
        </authorList>
    </citation>
    <scope>NUCLEOTIDE SEQUENCE [LARGE SCALE GENOMIC DNA]</scope>
    <source>
        <strain evidence="4 5">DSM 14055</strain>
    </source>
</reference>